<dbReference type="AlphaFoldDB" id="A0A239GSA7"/>
<evidence type="ECO:0000313" key="2">
    <source>
        <dbReference type="Proteomes" id="UP000198407"/>
    </source>
</evidence>
<gene>
    <name evidence="1" type="ORF">SAMN05444352_113128</name>
</gene>
<proteinExistence type="predicted"/>
<dbReference type="EMBL" id="FZOL01000013">
    <property type="protein sequence ID" value="SNS71765.1"/>
    <property type="molecule type" value="Genomic_DNA"/>
</dbReference>
<dbReference type="RefSeq" id="WP_042123420.1">
    <property type="nucleotide sequence ID" value="NZ_FZOL01000013.1"/>
</dbReference>
<protein>
    <submittedName>
        <fullName evidence="1">Uncharacterized protein</fullName>
    </submittedName>
</protein>
<name>A0A239GSA7_9PSED</name>
<dbReference type="STRING" id="1215104.GCA_000730585_03740"/>
<dbReference type="OrthoDB" id="7015712at2"/>
<dbReference type="Proteomes" id="UP000198407">
    <property type="component" value="Unassembled WGS sequence"/>
</dbReference>
<accession>A0A239GSA7</accession>
<sequence>MSEFPEPHIPLLRDDDTIDLGQVGASPLLTYVKYPGIAMGDTIHLNWRGCSPAKRVVDALGLSVVVSEDGGYDETLGMRVQIPNSLLSGVDQGWAFYSYVIERGAQFEPESLRQFIQVGIRPLPRVHLPVVQLREAHGLLLNPQAMGPLGVTAVAAPYLAMQVGDRVTLHWRGYFDDELDNQHNVVKTLAAGDIGKPLQWVVPSIHVLLAEGGEAHLHYSVQYREGGQVSQSGQQVFRVARENGVLLPSLRIDGHDGGEQLDPGLFPNGLVLRIDLYPDIRVGDEILLYWLGNRESFSTVKSLRVDTSTLDSGVLLAHLEPQWLEAAQGERISLFHQFARGGAAASSLPLALQIRRPLNLLPPIVDDASAEGGNGENKGVLAAGDAVFGAQVNVPETVPIGSQDRLEVHWQGHPEGGRHIATTPISEQQNRSFFIPPSAIAANMSAGESKRFPVFYRLTPAGEAPQDSVPFNLRIAPLPSGVYPNVQCLEAQGNQSLSLRDVPVGGANLRLDGWLFIAVGQLLTLEAVGVAATGAESVVVRDAWPVSASEFAGNRVHALLPRWFLQRLLLNQQFFLKARVSFDKGESFTSFNDTAINLVA</sequence>
<organism evidence="1 2">
    <name type="scientific">Pseudomonas japonica</name>
    <dbReference type="NCBI Taxonomy" id="256466"/>
    <lineage>
        <taxon>Bacteria</taxon>
        <taxon>Pseudomonadati</taxon>
        <taxon>Pseudomonadota</taxon>
        <taxon>Gammaproteobacteria</taxon>
        <taxon>Pseudomonadales</taxon>
        <taxon>Pseudomonadaceae</taxon>
        <taxon>Pseudomonas</taxon>
    </lineage>
</organism>
<evidence type="ECO:0000313" key="1">
    <source>
        <dbReference type="EMBL" id="SNS71765.1"/>
    </source>
</evidence>
<reference evidence="2" key="1">
    <citation type="submission" date="2017-06" db="EMBL/GenBank/DDBJ databases">
        <authorList>
            <person name="Varghese N."/>
            <person name="Submissions S."/>
        </authorList>
    </citation>
    <scope>NUCLEOTIDE SEQUENCE [LARGE SCALE GENOMIC DNA]</scope>
    <source>
        <strain evidence="2">DSM 22348</strain>
    </source>
</reference>
<keyword evidence="2" id="KW-1185">Reference proteome</keyword>